<keyword evidence="6" id="KW-0411">Iron-sulfur</keyword>
<dbReference type="PANTHER" id="PTHR43409:SF16">
    <property type="entry name" value="SLR0320 PROTEIN"/>
    <property type="match status" value="1"/>
</dbReference>
<dbReference type="SFLD" id="SFLDS00029">
    <property type="entry name" value="Radical_SAM"/>
    <property type="match status" value="1"/>
</dbReference>
<dbReference type="PANTHER" id="PTHR43409">
    <property type="entry name" value="ANAEROBIC MAGNESIUM-PROTOPORPHYRIN IX MONOMETHYL ESTER CYCLASE-RELATED"/>
    <property type="match status" value="1"/>
</dbReference>
<dbReference type="InterPro" id="IPR020612">
    <property type="entry name" value="Methylthiotransferase_CS"/>
</dbReference>
<dbReference type="InterPro" id="IPR036724">
    <property type="entry name" value="Cobalamin-bd_sf"/>
</dbReference>
<dbReference type="SMART" id="SM00729">
    <property type="entry name" value="Elp3"/>
    <property type="match status" value="1"/>
</dbReference>
<protein>
    <submittedName>
        <fullName evidence="9">Uncharacterized methyltransferase PH0819</fullName>
    </submittedName>
</protein>
<dbReference type="PROSITE" id="PS51918">
    <property type="entry name" value="RADICAL_SAM"/>
    <property type="match status" value="1"/>
</dbReference>
<sequence>MKVMLCLPPGGYFAERWSQGSFMPSLGVLYLAAVLEQQKIDVEVVPADVLRMTWDELGRKFETDKPDIIGITTTTENRFQSFRLAQVAKRARPQAFVVVGGPHFTGTARDTLSHLPYIDGVVSGEGEVTIVELAQALQARDSLRKVDGLSFYEDGQIIENTPRQRIPDLNMLPLPARHLIPYDKYNFKLDVPGKGLQPAANIMTSRGCPFHCTFCATPNNWGRRVRGLSPENVLKEVEYVIEHYGAKVIWFYDDTFNYNPKRTTEICDMIIERKLDIKWYCELRVDLMTKELTEKMAQAGMFYAGFGIESGNHRVAQEIVKKVATLDQARQFINWALECGVTPNPFFMFSHPTETWAEAQETMAIIEEMKDRCDISVAIAHVYPGTELERRAREEGKIPADFSWTNPNDHRVVLLPAAQGHVPLYMDKLTWWQISELMFHFAGAKKKFSLLRKIPTVIQNIKSFADFQRYAIMFVAMLTFKLKKMLK</sequence>
<keyword evidence="9" id="KW-0489">Methyltransferase</keyword>
<dbReference type="AlphaFoldDB" id="A0A0S6VWD0"/>
<dbReference type="Proteomes" id="UP000030700">
    <property type="component" value="Unassembled WGS sequence"/>
</dbReference>
<keyword evidence="3" id="KW-0949">S-adenosyl-L-methionine</keyword>
<dbReference type="HOGENOM" id="CLU_021572_4_3_0"/>
<dbReference type="CDD" id="cd02068">
    <property type="entry name" value="radical_SAM_B12_BD"/>
    <property type="match status" value="1"/>
</dbReference>
<accession>A0A0S6VWD0</accession>
<dbReference type="InterPro" id="IPR034466">
    <property type="entry name" value="Methyltransferase_Class_B"/>
</dbReference>
<evidence type="ECO:0000256" key="2">
    <source>
        <dbReference type="ARBA" id="ARBA00022485"/>
    </source>
</evidence>
<dbReference type="SUPFAM" id="SSF102114">
    <property type="entry name" value="Radical SAM enzymes"/>
    <property type="match status" value="1"/>
</dbReference>
<dbReference type="SUPFAM" id="SSF52242">
    <property type="entry name" value="Cobalamin (vitamin B12)-binding domain"/>
    <property type="match status" value="1"/>
</dbReference>
<dbReference type="SFLD" id="SFLDG01082">
    <property type="entry name" value="B12-binding_domain_containing"/>
    <property type="match status" value="1"/>
</dbReference>
<dbReference type="InterPro" id="IPR058240">
    <property type="entry name" value="rSAM_sf"/>
</dbReference>
<dbReference type="GO" id="GO:0046872">
    <property type="term" value="F:metal ion binding"/>
    <property type="evidence" value="ECO:0007669"/>
    <property type="project" value="UniProtKB-KW"/>
</dbReference>
<keyword evidence="9" id="KW-0808">Transferase</keyword>
<dbReference type="InterPro" id="IPR051198">
    <property type="entry name" value="BchE-like"/>
</dbReference>
<reference evidence="9" key="1">
    <citation type="journal article" date="2015" name="PeerJ">
        <title>First genomic representation of candidate bacterial phylum KSB3 points to enhanced environmental sensing as a trigger of wastewater bulking.</title>
        <authorList>
            <person name="Sekiguchi Y."/>
            <person name="Ohashi A."/>
            <person name="Parks D.H."/>
            <person name="Yamauchi T."/>
            <person name="Tyson G.W."/>
            <person name="Hugenholtz P."/>
        </authorList>
    </citation>
    <scope>NUCLEOTIDE SEQUENCE [LARGE SCALE GENOMIC DNA]</scope>
</reference>
<dbReference type="GO" id="GO:0008168">
    <property type="term" value="F:methyltransferase activity"/>
    <property type="evidence" value="ECO:0007669"/>
    <property type="project" value="UniProtKB-KW"/>
</dbReference>
<dbReference type="Gene3D" id="3.80.30.20">
    <property type="entry name" value="tm_1862 like domain"/>
    <property type="match status" value="1"/>
</dbReference>
<evidence type="ECO:0000256" key="1">
    <source>
        <dbReference type="ARBA" id="ARBA00001966"/>
    </source>
</evidence>
<name>A0A0S6VWD0_9BACT</name>
<evidence type="ECO:0000256" key="5">
    <source>
        <dbReference type="ARBA" id="ARBA00023004"/>
    </source>
</evidence>
<evidence type="ECO:0000259" key="8">
    <source>
        <dbReference type="PROSITE" id="PS51918"/>
    </source>
</evidence>
<evidence type="ECO:0000256" key="6">
    <source>
        <dbReference type="ARBA" id="ARBA00023014"/>
    </source>
</evidence>
<dbReference type="SFLD" id="SFLDG01123">
    <property type="entry name" value="methyltransferase_(Class_B)"/>
    <property type="match status" value="1"/>
</dbReference>
<evidence type="ECO:0000256" key="4">
    <source>
        <dbReference type="ARBA" id="ARBA00022723"/>
    </source>
</evidence>
<keyword evidence="4" id="KW-0479">Metal-binding</keyword>
<keyword evidence="10" id="KW-1185">Reference proteome</keyword>
<dbReference type="STRING" id="1499966.U14_01747"/>
<gene>
    <name evidence="9" type="ORF">U14_01747</name>
</gene>
<dbReference type="PROSITE" id="PS51332">
    <property type="entry name" value="B12_BINDING"/>
    <property type="match status" value="1"/>
</dbReference>
<dbReference type="GO" id="GO:0031419">
    <property type="term" value="F:cobalamin binding"/>
    <property type="evidence" value="ECO:0007669"/>
    <property type="project" value="InterPro"/>
</dbReference>
<dbReference type="InterPro" id="IPR007197">
    <property type="entry name" value="rSAM"/>
</dbReference>
<dbReference type="InterPro" id="IPR023404">
    <property type="entry name" value="rSAM_horseshoe"/>
</dbReference>
<organism evidence="9">
    <name type="scientific">Candidatus Moduliflexus flocculans</name>
    <dbReference type="NCBI Taxonomy" id="1499966"/>
    <lineage>
        <taxon>Bacteria</taxon>
        <taxon>Candidatus Moduliflexota</taxon>
        <taxon>Candidatus Moduliflexia</taxon>
        <taxon>Candidatus Moduliflexales</taxon>
        <taxon>Candidatus Moduliflexaceae</taxon>
    </lineage>
</organism>
<feature type="domain" description="B12-binding" evidence="7">
    <location>
        <begin position="1"/>
        <end position="144"/>
    </location>
</feature>
<proteinExistence type="predicted"/>
<dbReference type="EMBL" id="DF820456">
    <property type="protein sequence ID" value="GAK50516.1"/>
    <property type="molecule type" value="Genomic_DNA"/>
</dbReference>
<evidence type="ECO:0000313" key="10">
    <source>
        <dbReference type="Proteomes" id="UP000030700"/>
    </source>
</evidence>
<keyword evidence="2" id="KW-0004">4Fe-4S</keyword>
<comment type="cofactor">
    <cofactor evidence="1">
        <name>[4Fe-4S] cluster</name>
        <dbReference type="ChEBI" id="CHEBI:49883"/>
    </cofactor>
</comment>
<dbReference type="CDD" id="cd01335">
    <property type="entry name" value="Radical_SAM"/>
    <property type="match status" value="1"/>
</dbReference>
<keyword evidence="5" id="KW-0408">Iron</keyword>
<dbReference type="InterPro" id="IPR006638">
    <property type="entry name" value="Elp3/MiaA/NifB-like_rSAM"/>
</dbReference>
<dbReference type="PROSITE" id="PS01278">
    <property type="entry name" value="MTTASE_RADICAL"/>
    <property type="match status" value="1"/>
</dbReference>
<dbReference type="Gene3D" id="3.40.50.280">
    <property type="entry name" value="Cobalamin-binding domain"/>
    <property type="match status" value="1"/>
</dbReference>
<evidence type="ECO:0000256" key="3">
    <source>
        <dbReference type="ARBA" id="ARBA00022691"/>
    </source>
</evidence>
<dbReference type="GO" id="GO:0032259">
    <property type="term" value="P:methylation"/>
    <property type="evidence" value="ECO:0007669"/>
    <property type="project" value="UniProtKB-KW"/>
</dbReference>
<dbReference type="Pfam" id="PF04055">
    <property type="entry name" value="Radical_SAM"/>
    <property type="match status" value="1"/>
</dbReference>
<dbReference type="Pfam" id="PF02310">
    <property type="entry name" value="B12-binding"/>
    <property type="match status" value="1"/>
</dbReference>
<dbReference type="InterPro" id="IPR006158">
    <property type="entry name" value="Cobalamin-bd"/>
</dbReference>
<evidence type="ECO:0000313" key="9">
    <source>
        <dbReference type="EMBL" id="GAK50516.1"/>
    </source>
</evidence>
<dbReference type="GO" id="GO:0051539">
    <property type="term" value="F:4 iron, 4 sulfur cluster binding"/>
    <property type="evidence" value="ECO:0007669"/>
    <property type="project" value="UniProtKB-KW"/>
</dbReference>
<evidence type="ECO:0000259" key="7">
    <source>
        <dbReference type="PROSITE" id="PS51332"/>
    </source>
</evidence>
<feature type="domain" description="Radical SAM core" evidence="8">
    <location>
        <begin position="194"/>
        <end position="425"/>
    </location>
</feature>
<dbReference type="GO" id="GO:0005829">
    <property type="term" value="C:cytosol"/>
    <property type="evidence" value="ECO:0007669"/>
    <property type="project" value="TreeGrafter"/>
</dbReference>